<protein>
    <recommendedName>
        <fullName evidence="9">Zn(2)-C6 fungal-type domain-containing protein</fullName>
    </recommendedName>
</protein>
<sequence length="652" mass="71647">MTRRGPSHLGPYGLACTNCFKSKSKCVARPGAEGEACQRCHRLSKQCRPSDSIRRRAYGKKQNSSARIAELESKLDGLISELRSRDALGAGIDRDYDGNATPLLRRSQDSGLLTSPELVTATTTRFADEEDGYGRILLVNDDQECRGCDLSPMSPVLSDPRPDANDDLLSKFRSSMLPYFAFIHLPAKVTAQKLRNDRPFLFHAIVCVALPSATDKDKVTRGRELKRSICEAMLRLEDEDRTSLNRIDLLLGLLVYLAWGWDLHVFCYSSMSRLMMQAMTLAGEMRLGPSNSEGARMMEPAASLFENENDHQFGGTGGMTPTPTPATQDFLEKQRAVLGCFALSSAVSAYFGHVDALRWTMQMEQDLAAVSINKSCPTDEVFAMQVRLQLLAEKGVQILRQQETDQGQVVTTETAIIPSLISLAALKSQLQELQASLSPHLSHRALVVAHAYSAELSLNEVTHAMTSTIPVMVRQFSRMIDAGSRHSSIVDGTTKTMTARRERSLCLWQCAQSSKACASTLVDLSPSEFAGISFVQWVQIVLSLAALNHLTNTIDDSNWDRHAARAHVNMPELLDRLVNRLHQVAQICGEQGPDTTFTGLAHKIHEFSSSVMGSHARNLRKQGEADAAWERSKANAGGRGASPVNIVGLDST</sequence>
<evidence type="ECO:0000256" key="4">
    <source>
        <dbReference type="ARBA" id="ARBA00023163"/>
    </source>
</evidence>
<keyword evidence="5" id="KW-0539">Nucleus</keyword>
<dbReference type="CDD" id="cd00067">
    <property type="entry name" value="GAL4"/>
    <property type="match status" value="1"/>
</dbReference>
<evidence type="ECO:0000256" key="5">
    <source>
        <dbReference type="ARBA" id="ARBA00023242"/>
    </source>
</evidence>
<dbReference type="Proteomes" id="UP001251528">
    <property type="component" value="Unassembled WGS sequence"/>
</dbReference>
<dbReference type="EMBL" id="JASWJB010000007">
    <property type="protein sequence ID" value="KAK2616273.1"/>
    <property type="molecule type" value="Genomic_DNA"/>
</dbReference>
<dbReference type="Gene3D" id="4.10.240.10">
    <property type="entry name" value="Zn(2)-C6 fungal-type DNA-binding domain"/>
    <property type="match status" value="1"/>
</dbReference>
<dbReference type="PANTHER" id="PTHR31845">
    <property type="entry name" value="FINGER DOMAIN PROTEIN, PUTATIVE-RELATED"/>
    <property type="match status" value="1"/>
</dbReference>
<evidence type="ECO:0000313" key="7">
    <source>
        <dbReference type="EMBL" id="KAK2616273.1"/>
    </source>
</evidence>
<dbReference type="GO" id="GO:0008270">
    <property type="term" value="F:zinc ion binding"/>
    <property type="evidence" value="ECO:0007669"/>
    <property type="project" value="InterPro"/>
</dbReference>
<evidence type="ECO:0008006" key="9">
    <source>
        <dbReference type="Google" id="ProtNLM"/>
    </source>
</evidence>
<dbReference type="AlphaFoldDB" id="A0AAJ0CY84"/>
<keyword evidence="2" id="KW-0805">Transcription regulation</keyword>
<gene>
    <name evidence="7" type="ORF">QQS21_000707</name>
</gene>
<dbReference type="PANTHER" id="PTHR31845:SF18">
    <property type="entry name" value="ZN(II)2CYS6 TRANSCRIPTION FACTOR (EUROFUNG)"/>
    <property type="match status" value="1"/>
</dbReference>
<feature type="compositionally biased region" description="Basic and acidic residues" evidence="6">
    <location>
        <begin position="622"/>
        <end position="633"/>
    </location>
</feature>
<comment type="caution">
    <text evidence="7">The sequence shown here is derived from an EMBL/GenBank/DDBJ whole genome shotgun (WGS) entry which is preliminary data.</text>
</comment>
<evidence type="ECO:0000256" key="2">
    <source>
        <dbReference type="ARBA" id="ARBA00023015"/>
    </source>
</evidence>
<dbReference type="InterPro" id="IPR051089">
    <property type="entry name" value="prtT"/>
</dbReference>
<dbReference type="InterPro" id="IPR001138">
    <property type="entry name" value="Zn2Cys6_DnaBD"/>
</dbReference>
<dbReference type="GO" id="GO:0005634">
    <property type="term" value="C:nucleus"/>
    <property type="evidence" value="ECO:0007669"/>
    <property type="project" value="UniProtKB-SubCell"/>
</dbReference>
<dbReference type="GO" id="GO:0000981">
    <property type="term" value="F:DNA-binding transcription factor activity, RNA polymerase II-specific"/>
    <property type="evidence" value="ECO:0007669"/>
    <property type="project" value="InterPro"/>
</dbReference>
<proteinExistence type="predicted"/>
<reference evidence="7" key="1">
    <citation type="submission" date="2023-06" db="EMBL/GenBank/DDBJ databases">
        <title>Conoideocrella luteorostrata (Hypocreales: Clavicipitaceae), a potential biocontrol fungus for elongate hemlock scale in United States Christmas tree production areas.</title>
        <authorList>
            <person name="Barrett H."/>
            <person name="Lovett B."/>
            <person name="Macias A.M."/>
            <person name="Stajich J.E."/>
            <person name="Kasson M.T."/>
        </authorList>
    </citation>
    <scope>NUCLEOTIDE SEQUENCE</scope>
    <source>
        <strain evidence="7">ARSEF 14590</strain>
    </source>
</reference>
<dbReference type="InterPro" id="IPR036864">
    <property type="entry name" value="Zn2-C6_fun-type_DNA-bd_sf"/>
</dbReference>
<feature type="region of interest" description="Disordered" evidence="6">
    <location>
        <begin position="622"/>
        <end position="652"/>
    </location>
</feature>
<comment type="subcellular location">
    <subcellularLocation>
        <location evidence="1">Nucleus</location>
    </subcellularLocation>
</comment>
<evidence type="ECO:0000313" key="8">
    <source>
        <dbReference type="Proteomes" id="UP001251528"/>
    </source>
</evidence>
<keyword evidence="8" id="KW-1185">Reference proteome</keyword>
<keyword evidence="3" id="KW-0238">DNA-binding</keyword>
<evidence type="ECO:0000256" key="3">
    <source>
        <dbReference type="ARBA" id="ARBA00023125"/>
    </source>
</evidence>
<evidence type="ECO:0000256" key="1">
    <source>
        <dbReference type="ARBA" id="ARBA00004123"/>
    </source>
</evidence>
<name>A0AAJ0CY84_9HYPO</name>
<keyword evidence="4" id="KW-0804">Transcription</keyword>
<dbReference type="SUPFAM" id="SSF57701">
    <property type="entry name" value="Zn2/Cys6 DNA-binding domain"/>
    <property type="match status" value="1"/>
</dbReference>
<dbReference type="GO" id="GO:0000976">
    <property type="term" value="F:transcription cis-regulatory region binding"/>
    <property type="evidence" value="ECO:0007669"/>
    <property type="project" value="TreeGrafter"/>
</dbReference>
<accession>A0AAJ0CY84</accession>
<evidence type="ECO:0000256" key="6">
    <source>
        <dbReference type="SAM" id="MobiDB-lite"/>
    </source>
</evidence>
<organism evidence="7 8">
    <name type="scientific">Conoideocrella luteorostrata</name>
    <dbReference type="NCBI Taxonomy" id="1105319"/>
    <lineage>
        <taxon>Eukaryota</taxon>
        <taxon>Fungi</taxon>
        <taxon>Dikarya</taxon>
        <taxon>Ascomycota</taxon>
        <taxon>Pezizomycotina</taxon>
        <taxon>Sordariomycetes</taxon>
        <taxon>Hypocreomycetidae</taxon>
        <taxon>Hypocreales</taxon>
        <taxon>Clavicipitaceae</taxon>
        <taxon>Conoideocrella</taxon>
    </lineage>
</organism>